<accession>A0A7W5XXS1</accession>
<evidence type="ECO:0000256" key="3">
    <source>
        <dbReference type="ARBA" id="ARBA00006171"/>
    </source>
</evidence>
<dbReference type="AlphaFoldDB" id="A0A7W5XXS1"/>
<name>A0A7W5XXS1_9BACT</name>
<dbReference type="FunFam" id="3.40.50.1000:FF:000022">
    <property type="entry name" value="Phosphoglycolate phosphatase"/>
    <property type="match status" value="1"/>
</dbReference>
<dbReference type="Pfam" id="PF13419">
    <property type="entry name" value="HAD_2"/>
    <property type="match status" value="1"/>
</dbReference>
<dbReference type="SFLD" id="SFLDG01129">
    <property type="entry name" value="C1.5:_HAD__Beta-PGM__Phosphata"/>
    <property type="match status" value="1"/>
</dbReference>
<proteinExistence type="inferred from homology"/>
<comment type="similarity">
    <text evidence="3">Belongs to the HAD-like hydrolase superfamily. CbbY/CbbZ/Gph/YieH family.</text>
</comment>
<dbReference type="InterPro" id="IPR006549">
    <property type="entry name" value="HAD-SF_hydro_IIIA"/>
</dbReference>
<dbReference type="SUPFAM" id="SSF56784">
    <property type="entry name" value="HAD-like"/>
    <property type="match status" value="1"/>
</dbReference>
<protein>
    <recommendedName>
        <fullName evidence="4">phosphoglycolate phosphatase</fullName>
        <ecNumber evidence="4">3.1.3.18</ecNumber>
    </recommendedName>
</protein>
<dbReference type="GO" id="GO:0005829">
    <property type="term" value="C:cytosol"/>
    <property type="evidence" value="ECO:0007669"/>
    <property type="project" value="TreeGrafter"/>
</dbReference>
<dbReference type="SFLD" id="SFLDS00003">
    <property type="entry name" value="Haloacid_Dehalogenase"/>
    <property type="match status" value="1"/>
</dbReference>
<dbReference type="PRINTS" id="PR00413">
    <property type="entry name" value="HADHALOGNASE"/>
</dbReference>
<dbReference type="InterPro" id="IPR050155">
    <property type="entry name" value="HAD-like_hydrolase_sf"/>
</dbReference>
<dbReference type="EC" id="3.1.3.18" evidence="4"/>
<dbReference type="SFLD" id="SFLDG01135">
    <property type="entry name" value="C1.5.6:_HAD__Beta-PGM__Phospha"/>
    <property type="match status" value="1"/>
</dbReference>
<reference evidence="5 6" key="1">
    <citation type="submission" date="2020-08" db="EMBL/GenBank/DDBJ databases">
        <title>Genomic Encyclopedia of Type Strains, Phase IV (KMG-IV): sequencing the most valuable type-strain genomes for metagenomic binning, comparative biology and taxonomic classification.</title>
        <authorList>
            <person name="Goeker M."/>
        </authorList>
    </citation>
    <scope>NUCLEOTIDE SEQUENCE [LARGE SCALE GENOMIC DNA]</scope>
    <source>
        <strain evidence="5 6">DSM 22548</strain>
    </source>
</reference>
<comment type="catalytic activity">
    <reaction evidence="1">
        <text>2-phosphoglycolate + H2O = glycolate + phosphate</text>
        <dbReference type="Rhea" id="RHEA:14369"/>
        <dbReference type="ChEBI" id="CHEBI:15377"/>
        <dbReference type="ChEBI" id="CHEBI:29805"/>
        <dbReference type="ChEBI" id="CHEBI:43474"/>
        <dbReference type="ChEBI" id="CHEBI:58033"/>
        <dbReference type="EC" id="3.1.3.18"/>
    </reaction>
</comment>
<dbReference type="Gene3D" id="3.40.50.1000">
    <property type="entry name" value="HAD superfamily/HAD-like"/>
    <property type="match status" value="1"/>
</dbReference>
<dbReference type="Gene3D" id="1.10.150.240">
    <property type="entry name" value="Putative phosphatase, domain 2"/>
    <property type="match status" value="1"/>
</dbReference>
<keyword evidence="5" id="KW-0378">Hydrolase</keyword>
<dbReference type="NCBIfam" id="TIGR01509">
    <property type="entry name" value="HAD-SF-IA-v3"/>
    <property type="match status" value="1"/>
</dbReference>
<dbReference type="NCBIfam" id="TIGR01662">
    <property type="entry name" value="HAD-SF-IIIA"/>
    <property type="match status" value="1"/>
</dbReference>
<dbReference type="Proteomes" id="UP000541425">
    <property type="component" value="Unassembled WGS sequence"/>
</dbReference>
<dbReference type="RefSeq" id="WP_183696057.1">
    <property type="nucleotide sequence ID" value="NZ_JACICA010000004.1"/>
</dbReference>
<dbReference type="InterPro" id="IPR036412">
    <property type="entry name" value="HAD-like_sf"/>
</dbReference>
<evidence type="ECO:0000313" key="5">
    <source>
        <dbReference type="EMBL" id="MBB3702683.1"/>
    </source>
</evidence>
<evidence type="ECO:0000256" key="1">
    <source>
        <dbReference type="ARBA" id="ARBA00000830"/>
    </source>
</evidence>
<evidence type="ECO:0000256" key="4">
    <source>
        <dbReference type="ARBA" id="ARBA00013078"/>
    </source>
</evidence>
<evidence type="ECO:0000313" key="6">
    <source>
        <dbReference type="Proteomes" id="UP000541425"/>
    </source>
</evidence>
<comment type="caution">
    <text evidence="5">The sequence shown here is derived from an EMBL/GenBank/DDBJ whole genome shotgun (WGS) entry which is preliminary data.</text>
</comment>
<dbReference type="PANTHER" id="PTHR43434:SF1">
    <property type="entry name" value="PHOSPHOGLYCOLATE PHOSPHATASE"/>
    <property type="match status" value="1"/>
</dbReference>
<dbReference type="GO" id="GO:0006281">
    <property type="term" value="P:DNA repair"/>
    <property type="evidence" value="ECO:0007669"/>
    <property type="project" value="TreeGrafter"/>
</dbReference>
<dbReference type="InterPro" id="IPR023214">
    <property type="entry name" value="HAD_sf"/>
</dbReference>
<dbReference type="InterPro" id="IPR006439">
    <property type="entry name" value="HAD-SF_hydro_IA"/>
</dbReference>
<evidence type="ECO:0000256" key="2">
    <source>
        <dbReference type="ARBA" id="ARBA00004818"/>
    </source>
</evidence>
<organism evidence="5 6">
    <name type="scientific">Alloprevotella rava</name>
    <dbReference type="NCBI Taxonomy" id="671218"/>
    <lineage>
        <taxon>Bacteria</taxon>
        <taxon>Pseudomonadati</taxon>
        <taxon>Bacteroidota</taxon>
        <taxon>Bacteroidia</taxon>
        <taxon>Bacteroidales</taxon>
        <taxon>Prevotellaceae</taxon>
        <taxon>Alloprevotella</taxon>
    </lineage>
</organism>
<dbReference type="EMBL" id="JACICA010000004">
    <property type="protein sequence ID" value="MBB3702683.1"/>
    <property type="molecule type" value="Genomic_DNA"/>
</dbReference>
<dbReference type="NCBIfam" id="TIGR01549">
    <property type="entry name" value="HAD-SF-IA-v1"/>
    <property type="match status" value="1"/>
</dbReference>
<dbReference type="GO" id="GO:0008967">
    <property type="term" value="F:phosphoglycolate phosphatase activity"/>
    <property type="evidence" value="ECO:0007669"/>
    <property type="project" value="UniProtKB-EC"/>
</dbReference>
<dbReference type="InterPro" id="IPR023198">
    <property type="entry name" value="PGP-like_dom2"/>
</dbReference>
<dbReference type="PANTHER" id="PTHR43434">
    <property type="entry name" value="PHOSPHOGLYCOLATE PHOSPHATASE"/>
    <property type="match status" value="1"/>
</dbReference>
<gene>
    <name evidence="5" type="ORF">FHS60_001146</name>
</gene>
<sequence>MITTVIFDLDGTLLNTLQDLADSVNFSLCAHNFPKRSLSEIRMFLGNGYKYLISHAVPENTSESKIAEVLDTFKSYYQEHCFDTTKPYAGIWEMLQELKKKGIKMAIVSNKGNDAVQELTQRFFEELIPIAVGESAKVRRKPSPDTVWAAMQQLGSEKSESVYVGDSEVDFETAKNAGIPCISCSWGFRDETFLQEIGVTTIIHQPAELLTSL</sequence>
<comment type="pathway">
    <text evidence="2">Organic acid metabolism; glycolate biosynthesis; glycolate from 2-phosphoglycolate: step 1/1.</text>
</comment>
<dbReference type="InterPro" id="IPR041492">
    <property type="entry name" value="HAD_2"/>
</dbReference>